<dbReference type="GO" id="GO:0005737">
    <property type="term" value="C:cytoplasm"/>
    <property type="evidence" value="ECO:0007669"/>
    <property type="project" value="UniProtKB-SubCell"/>
</dbReference>
<keyword evidence="7" id="KW-0539">Nucleus</keyword>
<feature type="compositionally biased region" description="Acidic residues" evidence="8">
    <location>
        <begin position="444"/>
        <end position="454"/>
    </location>
</feature>
<feature type="region of interest" description="Disordered" evidence="8">
    <location>
        <begin position="390"/>
        <end position="485"/>
    </location>
</feature>
<feature type="domain" description="COP9 signalosome complex subunit 3 N-terminal helical repeats" evidence="10">
    <location>
        <begin position="180"/>
        <end position="331"/>
    </location>
</feature>
<keyword evidence="12" id="KW-1185">Reference proteome</keyword>
<feature type="domain" description="PCI" evidence="9">
    <location>
        <begin position="514"/>
        <end position="588"/>
    </location>
</feature>
<feature type="region of interest" description="Disordered" evidence="8">
    <location>
        <begin position="69"/>
        <end position="108"/>
    </location>
</feature>
<dbReference type="GO" id="GO:0006511">
    <property type="term" value="P:ubiquitin-dependent protein catabolic process"/>
    <property type="evidence" value="ECO:0007669"/>
    <property type="project" value="TreeGrafter"/>
</dbReference>
<name>K8EBL2_9CHLO</name>
<keyword evidence="5" id="KW-0963">Cytoplasm</keyword>
<dbReference type="PANTHER" id="PTHR10758">
    <property type="entry name" value="26S PROTEASOME NON-ATPASE REGULATORY SUBUNIT 3/COP9 SIGNALOSOME COMPLEX SUBUNIT 3"/>
    <property type="match status" value="1"/>
</dbReference>
<evidence type="ECO:0000256" key="4">
    <source>
        <dbReference type="ARBA" id="ARBA00014878"/>
    </source>
</evidence>
<dbReference type="GeneID" id="19017406"/>
<comment type="subcellular location">
    <subcellularLocation>
        <location evidence="2">Cytoplasm</location>
    </subcellularLocation>
    <subcellularLocation>
        <location evidence="1">Nucleus</location>
    </subcellularLocation>
</comment>
<proteinExistence type="inferred from homology"/>
<protein>
    <recommendedName>
        <fullName evidence="4">COP9 signalosome complex subunit 3</fullName>
    </recommendedName>
</protein>
<dbReference type="GO" id="GO:0008180">
    <property type="term" value="C:COP9 signalosome"/>
    <property type="evidence" value="ECO:0007669"/>
    <property type="project" value="UniProtKB-KW"/>
</dbReference>
<sequence length="699" mass="77701">MKELHFPVLEDLVSNSFEENETIFSKLSVRKHFASRPDLILASSTVFARLRMSERAMLLKSVVDFARGGVEEEGEEEKEREEEEEKEKKKKSERTGTTTAAATKKKISQTKIRKKKTMDFLGGGGGSYAKKSGEDEDDGSASLVTKAISEEDAMKFLELAEKCVLFAKEKEEYEAHLANASALAKKAFAVVARSYVKTLREMGVLERALEPLKYALKTYSNVVSRGKVTFLHAVCYETCVELKRENEAYEGGLLFAVEDPSETGFKAKDFANYCYYAGLSCLCAEKYDRAISFFSHCISMPTKEKCGRVQMESYNKLLLASIVRTGETSTFLSEKSGIPAKTSNVVRQALMQQTPFIGGDYGGKRGGRSFGNESNEFADVDLEDILAAGDFGAAEDPNRKQQSNDSSQDDEMKNEDEHEYHHQQGTKGAREETTPQKMKMKFEEEGDALDDDIDSSPPPAPRGEGEEDAEEDEEKKQQQQNNSPYQLLVEALSNKSVRGDKSSSTPLQRFTETMKKYSAIFENDKNADLVLLAHKSVQLAQVRKVAETYSSLSLGAIARELHLDGGESEAKMLVNEMVARSNIRGGITAKIDDQNMVTFHDHVEDAATKQVKLETAMADVEKMTSLIKQFDELMITDEKYFAKFYERQMDRRNKSARGGDRGGGGGGRRAPFSTFATAMTTTATATPTECEGDEEIAML</sequence>
<dbReference type="PANTHER" id="PTHR10758:SF1">
    <property type="entry name" value="COP9 SIGNALOSOME COMPLEX SUBUNIT 3"/>
    <property type="match status" value="1"/>
</dbReference>
<comment type="similarity">
    <text evidence="3">Belongs to the CSN3 family.</text>
</comment>
<keyword evidence="6" id="KW-0736">Signalosome</keyword>
<accession>K8EBL2</accession>
<dbReference type="Pfam" id="PF22788">
    <property type="entry name" value="COP9_hel_rpt"/>
    <property type="match status" value="1"/>
</dbReference>
<dbReference type="OrthoDB" id="29061at2759"/>
<feature type="region of interest" description="Disordered" evidence="8">
    <location>
        <begin position="652"/>
        <end position="699"/>
    </location>
</feature>
<reference evidence="11 12" key="1">
    <citation type="submission" date="2011-10" db="EMBL/GenBank/DDBJ databases">
        <authorList>
            <person name="Genoscope - CEA"/>
        </authorList>
    </citation>
    <scope>NUCLEOTIDE SEQUENCE [LARGE SCALE GENOMIC DNA]</scope>
    <source>
        <strain evidence="11 12">RCC 1105</strain>
    </source>
</reference>
<feature type="compositionally biased region" description="Acidic residues" evidence="8">
    <location>
        <begin position="690"/>
        <end position="699"/>
    </location>
</feature>
<dbReference type="Pfam" id="PF01399">
    <property type="entry name" value="PCI"/>
    <property type="match status" value="1"/>
</dbReference>
<evidence type="ECO:0000256" key="6">
    <source>
        <dbReference type="ARBA" id="ARBA00022790"/>
    </source>
</evidence>
<dbReference type="InterPro" id="IPR050756">
    <property type="entry name" value="CSN3"/>
</dbReference>
<evidence type="ECO:0000256" key="2">
    <source>
        <dbReference type="ARBA" id="ARBA00004496"/>
    </source>
</evidence>
<dbReference type="RefSeq" id="XP_007515082.1">
    <property type="nucleotide sequence ID" value="XM_007515020.1"/>
</dbReference>
<evidence type="ECO:0000259" key="9">
    <source>
        <dbReference type="Pfam" id="PF01399"/>
    </source>
</evidence>
<dbReference type="InterPro" id="IPR055089">
    <property type="entry name" value="COP9_N"/>
</dbReference>
<evidence type="ECO:0000256" key="7">
    <source>
        <dbReference type="ARBA" id="ARBA00023242"/>
    </source>
</evidence>
<evidence type="ECO:0000313" key="12">
    <source>
        <dbReference type="Proteomes" id="UP000198341"/>
    </source>
</evidence>
<evidence type="ECO:0000259" key="10">
    <source>
        <dbReference type="Pfam" id="PF22788"/>
    </source>
</evidence>
<feature type="compositionally biased region" description="Basic and acidic residues" evidence="8">
    <location>
        <begin position="415"/>
        <end position="434"/>
    </location>
</feature>
<feature type="compositionally biased region" description="Low complexity" evidence="8">
    <location>
        <begin position="669"/>
        <end position="688"/>
    </location>
</feature>
<evidence type="ECO:0000256" key="1">
    <source>
        <dbReference type="ARBA" id="ARBA00004123"/>
    </source>
</evidence>
<dbReference type="EMBL" id="FO082277">
    <property type="protein sequence ID" value="CCO15322.1"/>
    <property type="molecule type" value="Genomic_DNA"/>
</dbReference>
<dbReference type="InterPro" id="IPR000717">
    <property type="entry name" value="PCI_dom"/>
</dbReference>
<dbReference type="AlphaFoldDB" id="K8EBL2"/>
<evidence type="ECO:0000313" key="11">
    <source>
        <dbReference type="EMBL" id="CCO15322.1"/>
    </source>
</evidence>
<gene>
    <name evidence="11" type="ORF">Bathy02g02930</name>
</gene>
<evidence type="ECO:0000256" key="8">
    <source>
        <dbReference type="SAM" id="MobiDB-lite"/>
    </source>
</evidence>
<dbReference type="STRING" id="41875.K8EBL2"/>
<dbReference type="KEGG" id="bpg:Bathy02g02930"/>
<feature type="compositionally biased region" description="Acidic residues" evidence="8">
    <location>
        <begin position="71"/>
        <end position="85"/>
    </location>
</feature>
<organism evidence="11 12">
    <name type="scientific">Bathycoccus prasinos</name>
    <dbReference type="NCBI Taxonomy" id="41875"/>
    <lineage>
        <taxon>Eukaryota</taxon>
        <taxon>Viridiplantae</taxon>
        <taxon>Chlorophyta</taxon>
        <taxon>Mamiellophyceae</taxon>
        <taxon>Mamiellales</taxon>
        <taxon>Bathycoccaceae</taxon>
        <taxon>Bathycoccus</taxon>
    </lineage>
</organism>
<evidence type="ECO:0000256" key="3">
    <source>
        <dbReference type="ARBA" id="ARBA00007084"/>
    </source>
</evidence>
<dbReference type="Proteomes" id="UP000198341">
    <property type="component" value="Chromosome 2"/>
</dbReference>
<evidence type="ECO:0000256" key="5">
    <source>
        <dbReference type="ARBA" id="ARBA00022490"/>
    </source>
</evidence>